<accession>A0A1Q8W0J8</accession>
<feature type="domain" description="IrrE N-terminal-like" evidence="2">
    <location>
        <begin position="62"/>
        <end position="175"/>
    </location>
</feature>
<evidence type="ECO:0000313" key="4">
    <source>
        <dbReference type="Proteomes" id="UP000186855"/>
    </source>
</evidence>
<dbReference type="Proteomes" id="UP000186855">
    <property type="component" value="Unassembled WGS sequence"/>
</dbReference>
<dbReference type="AlphaFoldDB" id="A0A1Q8W0J8"/>
<organism evidence="3 4">
    <name type="scientific">Actinomyces oris</name>
    <dbReference type="NCBI Taxonomy" id="544580"/>
    <lineage>
        <taxon>Bacteria</taxon>
        <taxon>Bacillati</taxon>
        <taxon>Actinomycetota</taxon>
        <taxon>Actinomycetes</taxon>
        <taxon>Actinomycetales</taxon>
        <taxon>Actinomycetaceae</taxon>
        <taxon>Actinomyces</taxon>
    </lineage>
</organism>
<dbReference type="InterPro" id="IPR010359">
    <property type="entry name" value="IrrE_HExxH"/>
</dbReference>
<dbReference type="Gene3D" id="1.10.10.2910">
    <property type="match status" value="1"/>
</dbReference>
<evidence type="ECO:0000256" key="1">
    <source>
        <dbReference type="SAM" id="MobiDB-lite"/>
    </source>
</evidence>
<reference evidence="3 4" key="1">
    <citation type="submission" date="2016-12" db="EMBL/GenBank/DDBJ databases">
        <title>Genomic comparison of strains in the 'Actinomyces naeslundii' group.</title>
        <authorList>
            <person name="Mughal S.R."/>
            <person name="Do T."/>
            <person name="Gilbert S.C."/>
            <person name="Witherden E.A."/>
            <person name="Didelot X."/>
            <person name="Beighton D."/>
        </authorList>
    </citation>
    <scope>NUCLEOTIDE SEQUENCE [LARGE SCALE GENOMIC DNA]</scope>
    <source>
        <strain evidence="3 4">S24V</strain>
    </source>
</reference>
<evidence type="ECO:0000313" key="3">
    <source>
        <dbReference type="EMBL" id="OLO54514.1"/>
    </source>
</evidence>
<dbReference type="Pfam" id="PF06114">
    <property type="entry name" value="Peptidase_M78"/>
    <property type="match status" value="1"/>
</dbReference>
<sequence>MNTTQNSVLGSLRALIPRTRCRFGQSLAVAERQAATLTRYLTSSPGQPRTPADERVAALPHIRVVREPLPVPSFSRWNGRDWIICLNCRQPAPRSRLALLHEFKHIIDYGHTRCLYTGTARCSAAQQAEQAADHFAAYSLVPPRALQRAWRRGIRHPAALARHFQVPTATVLIRLVQSRLAARDDTPSAAAHAPLERSTPPNTARQHHSTRSH</sequence>
<comment type="caution">
    <text evidence="3">The sequence shown here is derived from an EMBL/GenBank/DDBJ whole genome shotgun (WGS) entry which is preliminary data.</text>
</comment>
<feature type="region of interest" description="Disordered" evidence="1">
    <location>
        <begin position="184"/>
        <end position="213"/>
    </location>
</feature>
<protein>
    <recommendedName>
        <fullName evidence="2">IrrE N-terminal-like domain-containing protein</fullName>
    </recommendedName>
</protein>
<evidence type="ECO:0000259" key="2">
    <source>
        <dbReference type="Pfam" id="PF06114"/>
    </source>
</evidence>
<dbReference type="EMBL" id="MSKI01000036">
    <property type="protein sequence ID" value="OLO54514.1"/>
    <property type="molecule type" value="Genomic_DNA"/>
</dbReference>
<proteinExistence type="predicted"/>
<gene>
    <name evidence="3" type="ORF">BKH30_03780</name>
</gene>
<name>A0A1Q8W0J8_9ACTO</name>